<dbReference type="RefSeq" id="WP_080855061.1">
    <property type="nucleotide sequence ID" value="NZ_LT009777.1"/>
</dbReference>
<evidence type="ECO:0008006" key="4">
    <source>
        <dbReference type="Google" id="ProtNLM"/>
    </source>
</evidence>
<organism evidence="2 3">
    <name type="scientific">Agrobacterium deltaense NCPPB 1641</name>
    <dbReference type="NCBI Taxonomy" id="1183425"/>
    <lineage>
        <taxon>Bacteria</taxon>
        <taxon>Pseudomonadati</taxon>
        <taxon>Pseudomonadota</taxon>
        <taxon>Alphaproteobacteria</taxon>
        <taxon>Hyphomicrobiales</taxon>
        <taxon>Rhizobiaceae</taxon>
        <taxon>Rhizobium/Agrobacterium group</taxon>
        <taxon>Agrobacterium</taxon>
    </lineage>
</organism>
<keyword evidence="1" id="KW-0472">Membrane</keyword>
<accession>A0A1S7U848</accession>
<gene>
    <name evidence="2" type="ORF">AGR7A_pAt20082</name>
</gene>
<reference evidence="2" key="1">
    <citation type="submission" date="2016-01" db="EMBL/GenBank/DDBJ databases">
        <authorList>
            <person name="Regsiter A."/>
            <person name="william w."/>
        </authorList>
    </citation>
    <scope>NUCLEOTIDE SEQUENCE</scope>
    <source>
        <strain evidence="2">NCPPB 1641</strain>
    </source>
</reference>
<dbReference type="Proteomes" id="UP000192140">
    <property type="component" value="Unassembled WGS sequence"/>
</dbReference>
<evidence type="ECO:0000313" key="2">
    <source>
        <dbReference type="EMBL" id="CVI63070.1"/>
    </source>
</evidence>
<feature type="transmembrane region" description="Helical" evidence="1">
    <location>
        <begin position="91"/>
        <end position="110"/>
    </location>
</feature>
<proteinExistence type="predicted"/>
<evidence type="ECO:0000256" key="1">
    <source>
        <dbReference type="SAM" id="Phobius"/>
    </source>
</evidence>
<dbReference type="AlphaFoldDB" id="A0A1S7U848"/>
<keyword evidence="1" id="KW-0812">Transmembrane</keyword>
<sequence length="131" mass="14871">MTVESCSSDPAVEEPHPNPFGRIVRFVVRLPFAILGVFVRGLLYSAWYLAFYVLCMFRPFTGMMVLAAIVMLPMSIVVFAHPEAARGMPFWAFGLMGLGFVAFALGYTLFVDWITPPRAGDPFERYRRRPR</sequence>
<keyword evidence="1" id="KW-1133">Transmembrane helix</keyword>
<feature type="transmembrane region" description="Helical" evidence="1">
    <location>
        <begin position="60"/>
        <end position="79"/>
    </location>
</feature>
<comment type="caution">
    <text evidence="2">The sequence shown here is derived from an EMBL/GenBank/DDBJ whole genome shotgun (WGS) entry which is preliminary data.</text>
</comment>
<evidence type="ECO:0000313" key="3">
    <source>
        <dbReference type="Proteomes" id="UP000192140"/>
    </source>
</evidence>
<dbReference type="EMBL" id="FCNP01000049">
    <property type="protein sequence ID" value="CVI63070.1"/>
    <property type="molecule type" value="Genomic_DNA"/>
</dbReference>
<feature type="transmembrane region" description="Helical" evidence="1">
    <location>
        <begin position="32"/>
        <end position="54"/>
    </location>
</feature>
<name>A0A1S7U848_9HYPH</name>
<keyword evidence="3" id="KW-1185">Reference proteome</keyword>
<protein>
    <recommendedName>
        <fullName evidence="4">Transmembrane protein</fullName>
    </recommendedName>
</protein>